<protein>
    <submittedName>
        <fullName evidence="2">Uncharacterized protein</fullName>
    </submittedName>
</protein>
<evidence type="ECO:0000256" key="1">
    <source>
        <dbReference type="SAM" id="Phobius"/>
    </source>
</evidence>
<keyword evidence="1" id="KW-1133">Transmembrane helix</keyword>
<accession>A0A381YKG8</accession>
<organism evidence="2">
    <name type="scientific">marine metagenome</name>
    <dbReference type="NCBI Taxonomy" id="408172"/>
    <lineage>
        <taxon>unclassified sequences</taxon>
        <taxon>metagenomes</taxon>
        <taxon>ecological metagenomes</taxon>
    </lineage>
</organism>
<dbReference type="EMBL" id="UINC01018460">
    <property type="protein sequence ID" value="SVA77556.1"/>
    <property type="molecule type" value="Genomic_DNA"/>
</dbReference>
<feature type="transmembrane region" description="Helical" evidence="1">
    <location>
        <begin position="12"/>
        <end position="33"/>
    </location>
</feature>
<keyword evidence="1" id="KW-0472">Membrane</keyword>
<dbReference type="AlphaFoldDB" id="A0A381YKG8"/>
<evidence type="ECO:0000313" key="2">
    <source>
        <dbReference type="EMBL" id="SVA77556.1"/>
    </source>
</evidence>
<name>A0A381YKG8_9ZZZZ</name>
<gene>
    <name evidence="2" type="ORF">METZ01_LOCUS130410</name>
</gene>
<keyword evidence="1" id="KW-0812">Transmembrane</keyword>
<sequence length="47" mass="5208">MDGHGGVIFELYLACIGIIVYCFPYSVLVYIIVPTASKLEPPIMVYV</sequence>
<reference evidence="2" key="1">
    <citation type="submission" date="2018-05" db="EMBL/GenBank/DDBJ databases">
        <authorList>
            <person name="Lanie J.A."/>
            <person name="Ng W.-L."/>
            <person name="Kazmierczak K.M."/>
            <person name="Andrzejewski T.M."/>
            <person name="Davidsen T.M."/>
            <person name="Wayne K.J."/>
            <person name="Tettelin H."/>
            <person name="Glass J.I."/>
            <person name="Rusch D."/>
            <person name="Podicherti R."/>
            <person name="Tsui H.-C.T."/>
            <person name="Winkler M.E."/>
        </authorList>
    </citation>
    <scope>NUCLEOTIDE SEQUENCE</scope>
</reference>
<proteinExistence type="predicted"/>